<keyword evidence="2" id="KW-1185">Reference proteome</keyword>
<evidence type="ECO:0000313" key="2">
    <source>
        <dbReference type="Proteomes" id="UP000092460"/>
    </source>
</evidence>
<dbReference type="EMBL" id="JXJN01000411">
    <property type="status" value="NOT_ANNOTATED_CDS"/>
    <property type="molecule type" value="Genomic_DNA"/>
</dbReference>
<evidence type="ECO:0000313" key="1">
    <source>
        <dbReference type="EnsemblMetazoa" id="GPPI001777-PA"/>
    </source>
</evidence>
<reference evidence="2" key="1">
    <citation type="submission" date="2015-01" db="EMBL/GenBank/DDBJ databases">
        <authorList>
            <person name="Aksoy S."/>
            <person name="Warren W."/>
            <person name="Wilson R.K."/>
        </authorList>
    </citation>
    <scope>NUCLEOTIDE SEQUENCE [LARGE SCALE GENOMIC DNA]</scope>
    <source>
        <strain evidence="2">IAEA</strain>
    </source>
</reference>
<accession>A0A1B0AMF7</accession>
<name>A0A1B0AMF7_9MUSC</name>
<dbReference type="EnsemblMetazoa" id="GPPI001777-RA">
    <property type="protein sequence ID" value="GPPI001777-PA"/>
    <property type="gene ID" value="GPPI001777"/>
</dbReference>
<dbReference type="VEuPathDB" id="VectorBase:GPPI001777"/>
<protein>
    <submittedName>
        <fullName evidence="1">Uncharacterized protein</fullName>
    </submittedName>
</protein>
<dbReference type="AlphaFoldDB" id="A0A1B0AMF7"/>
<reference evidence="1" key="2">
    <citation type="submission" date="2020-05" db="UniProtKB">
        <authorList>
            <consortium name="EnsemblMetazoa"/>
        </authorList>
    </citation>
    <scope>IDENTIFICATION</scope>
    <source>
        <strain evidence="1">IAEA</strain>
    </source>
</reference>
<proteinExistence type="predicted"/>
<dbReference type="Proteomes" id="UP000092460">
    <property type="component" value="Unassembled WGS sequence"/>
</dbReference>
<sequence length="71" mass="7999">MLSWFIQRLILESNIDEKEITYYFNVNTHTGKGGVVQINAASKGSLRSGHKSLAVPMADAEYFVIDKLPER</sequence>
<dbReference type="EMBL" id="JXJN01000412">
    <property type="status" value="NOT_ANNOTATED_CDS"/>
    <property type="molecule type" value="Genomic_DNA"/>
</dbReference>
<organism evidence="1 2">
    <name type="scientific">Glossina palpalis gambiensis</name>
    <dbReference type="NCBI Taxonomy" id="67801"/>
    <lineage>
        <taxon>Eukaryota</taxon>
        <taxon>Metazoa</taxon>
        <taxon>Ecdysozoa</taxon>
        <taxon>Arthropoda</taxon>
        <taxon>Hexapoda</taxon>
        <taxon>Insecta</taxon>
        <taxon>Pterygota</taxon>
        <taxon>Neoptera</taxon>
        <taxon>Endopterygota</taxon>
        <taxon>Diptera</taxon>
        <taxon>Brachycera</taxon>
        <taxon>Muscomorpha</taxon>
        <taxon>Hippoboscoidea</taxon>
        <taxon>Glossinidae</taxon>
        <taxon>Glossina</taxon>
    </lineage>
</organism>